<keyword evidence="2" id="KW-0472">Membrane</keyword>
<dbReference type="AlphaFoldDB" id="A0AAV9XMY6"/>
<sequence>MATTAGYNSLSHFMGRILNAISSVRERLRQPLPASKLAPKTRRFPKAPNRLLGLRSSQRSWEDSITEFKAIIDREYQSRNEKPPEWSNLPPETDKSSEGVPAKPWPLVLAAKVDAESKRLQKQRFEANGYIEVPVTSIALQNFPVENAVLNQTMTNPILKQYREDAIPPGERIKKETMLKLGKVMRDMGQENTLFRRIWLKFYLLYYILQQFATWAVYRFFCIISLGDIDYREPGVWKQWAYRYPPIEGTCDLFNIRDTFQDAQRADNIVYMKRRVWFNPATGRHETVTFSSLDDETIFYDRFPGETDGIDPVEFGKYHHLSPQDAVVKWLGETIIKPAMSLFKFYVLFHTLAFMGMVIVSIGHMWLVEVSIWARI</sequence>
<proteinExistence type="predicted"/>
<name>A0AAV9XMY6_9PEZI</name>
<accession>A0AAV9XMY6</accession>
<evidence type="ECO:0000313" key="3">
    <source>
        <dbReference type="EMBL" id="KAK6543467.1"/>
    </source>
</evidence>
<keyword evidence="2" id="KW-0812">Transmembrane</keyword>
<evidence type="ECO:0000256" key="2">
    <source>
        <dbReference type="SAM" id="Phobius"/>
    </source>
</evidence>
<dbReference type="Proteomes" id="UP001365542">
    <property type="component" value="Unassembled WGS sequence"/>
</dbReference>
<keyword evidence="2" id="KW-1133">Transmembrane helix</keyword>
<organism evidence="3 4">
    <name type="scientific">Orbilia ellipsospora</name>
    <dbReference type="NCBI Taxonomy" id="2528407"/>
    <lineage>
        <taxon>Eukaryota</taxon>
        <taxon>Fungi</taxon>
        <taxon>Dikarya</taxon>
        <taxon>Ascomycota</taxon>
        <taxon>Pezizomycotina</taxon>
        <taxon>Orbiliomycetes</taxon>
        <taxon>Orbiliales</taxon>
        <taxon>Orbiliaceae</taxon>
        <taxon>Orbilia</taxon>
    </lineage>
</organism>
<evidence type="ECO:0000256" key="1">
    <source>
        <dbReference type="SAM" id="MobiDB-lite"/>
    </source>
</evidence>
<comment type="caution">
    <text evidence="3">The sequence shown here is derived from an EMBL/GenBank/DDBJ whole genome shotgun (WGS) entry which is preliminary data.</text>
</comment>
<keyword evidence="4" id="KW-1185">Reference proteome</keyword>
<protein>
    <submittedName>
        <fullName evidence="3">Uncharacterized protein</fullName>
    </submittedName>
</protein>
<dbReference type="EMBL" id="JAVHJO010000001">
    <property type="protein sequence ID" value="KAK6543467.1"/>
    <property type="molecule type" value="Genomic_DNA"/>
</dbReference>
<feature type="transmembrane region" description="Helical" evidence="2">
    <location>
        <begin position="345"/>
        <end position="367"/>
    </location>
</feature>
<gene>
    <name evidence="3" type="ORF">TWF694_000213</name>
</gene>
<evidence type="ECO:0000313" key="4">
    <source>
        <dbReference type="Proteomes" id="UP001365542"/>
    </source>
</evidence>
<reference evidence="3 4" key="1">
    <citation type="submission" date="2019-10" db="EMBL/GenBank/DDBJ databases">
        <authorList>
            <person name="Palmer J.M."/>
        </authorList>
    </citation>
    <scope>NUCLEOTIDE SEQUENCE [LARGE SCALE GENOMIC DNA]</scope>
    <source>
        <strain evidence="3 4">TWF694</strain>
    </source>
</reference>
<feature type="region of interest" description="Disordered" evidence="1">
    <location>
        <begin position="79"/>
        <end position="101"/>
    </location>
</feature>